<accession>A0A916RYD9</accession>
<gene>
    <name evidence="1" type="ORF">GCM10011507_26350</name>
</gene>
<dbReference type="AlphaFoldDB" id="A0A916RYD9"/>
<dbReference type="Proteomes" id="UP000648801">
    <property type="component" value="Unassembled WGS sequence"/>
</dbReference>
<name>A0A916RYD9_9BACT</name>
<reference evidence="1" key="1">
    <citation type="journal article" date="2014" name="Int. J. Syst. Evol. Microbiol.">
        <title>Complete genome sequence of Corynebacterium casei LMG S-19264T (=DSM 44701T), isolated from a smear-ripened cheese.</title>
        <authorList>
            <consortium name="US DOE Joint Genome Institute (JGI-PGF)"/>
            <person name="Walter F."/>
            <person name="Albersmeier A."/>
            <person name="Kalinowski J."/>
            <person name="Ruckert C."/>
        </authorList>
    </citation>
    <scope>NUCLEOTIDE SEQUENCE</scope>
    <source>
        <strain evidence="1">CGMCC 1.15447</strain>
    </source>
</reference>
<dbReference type="EMBL" id="BMJB01000001">
    <property type="protein sequence ID" value="GGA73480.1"/>
    <property type="molecule type" value="Genomic_DNA"/>
</dbReference>
<proteinExistence type="predicted"/>
<comment type="caution">
    <text evidence="1">The sequence shown here is derived from an EMBL/GenBank/DDBJ whole genome shotgun (WGS) entry which is preliminary data.</text>
</comment>
<evidence type="ECO:0000313" key="1">
    <source>
        <dbReference type="EMBL" id="GGA73480.1"/>
    </source>
</evidence>
<reference evidence="1" key="2">
    <citation type="submission" date="2020-09" db="EMBL/GenBank/DDBJ databases">
        <authorList>
            <person name="Sun Q."/>
            <person name="Zhou Y."/>
        </authorList>
    </citation>
    <scope>NUCLEOTIDE SEQUENCE</scope>
    <source>
        <strain evidence="1">CGMCC 1.15447</strain>
    </source>
</reference>
<keyword evidence="2" id="KW-1185">Reference proteome</keyword>
<protein>
    <submittedName>
        <fullName evidence="1">Uncharacterized protein</fullName>
    </submittedName>
</protein>
<sequence>MQSNVCQAFKIAFVWQSTAWLYTMQEDVTWKGSKAQFYFVRWVVIYVRVPDKSPCYARVTLLSMERVERADN</sequence>
<organism evidence="1 2">
    <name type="scientific">Edaphobacter acidisoli</name>
    <dbReference type="NCBI Taxonomy" id="2040573"/>
    <lineage>
        <taxon>Bacteria</taxon>
        <taxon>Pseudomonadati</taxon>
        <taxon>Acidobacteriota</taxon>
        <taxon>Terriglobia</taxon>
        <taxon>Terriglobales</taxon>
        <taxon>Acidobacteriaceae</taxon>
        <taxon>Edaphobacter</taxon>
    </lineage>
</organism>
<evidence type="ECO:0000313" key="2">
    <source>
        <dbReference type="Proteomes" id="UP000648801"/>
    </source>
</evidence>